<evidence type="ECO:0000256" key="11">
    <source>
        <dbReference type="PROSITE-ProRule" id="PRU01097"/>
    </source>
</evidence>
<dbReference type="AlphaFoldDB" id="A0A1D8DXG6"/>
<dbReference type="InterPro" id="IPR033123">
    <property type="entry name" value="GH11_dom"/>
</dbReference>
<dbReference type="InterPro" id="IPR013319">
    <property type="entry name" value="GH11/12"/>
</dbReference>
<evidence type="ECO:0000256" key="1">
    <source>
        <dbReference type="ARBA" id="ARBA00000681"/>
    </source>
</evidence>
<comment type="similarity">
    <text evidence="3 11 12">Belongs to the glycosyl hydrolase 11 (cellulase G) family.</text>
</comment>
<keyword evidence="10 11" id="KW-0624">Polysaccharide degradation</keyword>
<dbReference type="InterPro" id="IPR001137">
    <property type="entry name" value="Glyco_hydro_11"/>
</dbReference>
<evidence type="ECO:0000256" key="10">
    <source>
        <dbReference type="ARBA" id="ARBA00023326"/>
    </source>
</evidence>
<evidence type="ECO:0000256" key="8">
    <source>
        <dbReference type="ARBA" id="ARBA00023277"/>
    </source>
</evidence>
<sequence>MVASAAPVAEAEDGQAATPIAIEKRTGNYVQNYNGNVANFKYSQYDGTFSVNWNGNTDFVCGLGWTVGTGRTITYSGSYNPGYSGSYQAIYGWTGQGSLSEYYVIDNYGGYNPCTGSGVTQLGNLYSDGSSYQVCTHTQYNQPSIVGTTTFPQFFSVRQNKRSSGSVNMQNHFNYWAQHGFPNRNFNYQVLAVEGFSGSGNANMKLISG</sequence>
<dbReference type="PANTHER" id="PTHR46828">
    <property type="entry name" value="ENDO-1,4-BETA-XYLANASE A-RELATED"/>
    <property type="match status" value="1"/>
</dbReference>
<accession>A0A1D8DXG6</accession>
<gene>
    <name evidence="14" type="primary">Xyl1</name>
</gene>
<evidence type="ECO:0000256" key="3">
    <source>
        <dbReference type="ARBA" id="ARBA00007792"/>
    </source>
</evidence>
<name>A0A1D8DXG6_SAIFL</name>
<reference evidence="14" key="1">
    <citation type="submission" date="2016-07" db="EMBL/GenBank/DDBJ databases">
        <title>Purification and characterization of a xylanase and cellulase from the termite gut symbiont Saitozyma flava OO2.</title>
        <authorList>
            <person name="Handel S."/>
            <person name="Kreubel J."/>
            <person name="Jaenicke E."/>
            <person name="Tenzer S."/>
            <person name="Froehlich J."/>
            <person name="Koenig H."/>
        </authorList>
    </citation>
    <scope>NUCLEOTIDE SEQUENCE</scope>
    <source>
        <strain evidence="14">OO2</strain>
    </source>
</reference>
<evidence type="ECO:0000313" key="14">
    <source>
        <dbReference type="EMBL" id="AOS95422.1"/>
    </source>
</evidence>
<evidence type="ECO:0000256" key="7">
    <source>
        <dbReference type="ARBA" id="ARBA00022801"/>
    </source>
</evidence>
<evidence type="ECO:0000259" key="13">
    <source>
        <dbReference type="PROSITE" id="PS51761"/>
    </source>
</evidence>
<proteinExistence type="inferred from homology"/>
<dbReference type="PROSITE" id="PS51761">
    <property type="entry name" value="GH11_3"/>
    <property type="match status" value="1"/>
</dbReference>
<dbReference type="SUPFAM" id="SSF49899">
    <property type="entry name" value="Concanavalin A-like lectins/glucanases"/>
    <property type="match status" value="1"/>
</dbReference>
<keyword evidence="7 11" id="KW-0378">Hydrolase</keyword>
<dbReference type="UniPathway" id="UPA00114"/>
<dbReference type="GO" id="GO:0031176">
    <property type="term" value="F:endo-1,4-beta-xylanase activity"/>
    <property type="evidence" value="ECO:0007669"/>
    <property type="project" value="UniProtKB-UniRule"/>
</dbReference>
<dbReference type="Gene3D" id="2.60.120.180">
    <property type="match status" value="1"/>
</dbReference>
<evidence type="ECO:0000256" key="2">
    <source>
        <dbReference type="ARBA" id="ARBA00004851"/>
    </source>
</evidence>
<evidence type="ECO:0000256" key="12">
    <source>
        <dbReference type="RuleBase" id="RU362015"/>
    </source>
</evidence>
<dbReference type="PANTHER" id="PTHR46828:SF2">
    <property type="entry name" value="ENDO-1,4-BETA-XYLANASE A-RELATED"/>
    <property type="match status" value="1"/>
</dbReference>
<protein>
    <recommendedName>
        <fullName evidence="4 11">Endo-1,4-beta-xylanase</fullName>
        <ecNumber evidence="4 11">3.2.1.8</ecNumber>
    </recommendedName>
</protein>
<evidence type="ECO:0000256" key="5">
    <source>
        <dbReference type="ARBA" id="ARBA00022651"/>
    </source>
</evidence>
<dbReference type="InterPro" id="IPR013320">
    <property type="entry name" value="ConA-like_dom_sf"/>
</dbReference>
<comment type="catalytic activity">
    <reaction evidence="1 11 12">
        <text>Endohydrolysis of (1-&gt;4)-beta-D-xylosidic linkages in xylans.</text>
        <dbReference type="EC" id="3.2.1.8"/>
    </reaction>
</comment>
<evidence type="ECO:0000256" key="6">
    <source>
        <dbReference type="ARBA" id="ARBA00022729"/>
    </source>
</evidence>
<keyword evidence="8 11" id="KW-0119">Carbohydrate metabolism</keyword>
<dbReference type="EC" id="3.2.1.8" evidence="4 11"/>
<keyword evidence="6" id="KW-0732">Signal</keyword>
<dbReference type="GO" id="GO:0045493">
    <property type="term" value="P:xylan catabolic process"/>
    <property type="evidence" value="ECO:0007669"/>
    <property type="project" value="UniProtKB-UniRule"/>
</dbReference>
<evidence type="ECO:0000256" key="4">
    <source>
        <dbReference type="ARBA" id="ARBA00012590"/>
    </source>
</evidence>
<keyword evidence="9 11" id="KW-0326">Glycosidase</keyword>
<dbReference type="FunFam" id="2.60.120.180:FF:000002">
    <property type="entry name" value="Endo-1,4-beta-xylanase A"/>
    <property type="match status" value="1"/>
</dbReference>
<evidence type="ECO:0000256" key="9">
    <source>
        <dbReference type="ARBA" id="ARBA00023295"/>
    </source>
</evidence>
<comment type="pathway">
    <text evidence="2 11 12">Glycan degradation; xylan degradation.</text>
</comment>
<keyword evidence="5 11" id="KW-0858">Xylan degradation</keyword>
<dbReference type="PRINTS" id="PR00911">
    <property type="entry name" value="GLHYDRLASE11"/>
</dbReference>
<feature type="active site" description="Nucleophile" evidence="11">
    <location>
        <position position="101"/>
    </location>
</feature>
<dbReference type="InterPro" id="IPR018208">
    <property type="entry name" value="GH11_AS_1"/>
</dbReference>
<feature type="active site" description="Proton donor" evidence="11">
    <location>
        <position position="194"/>
    </location>
</feature>
<dbReference type="Pfam" id="PF00457">
    <property type="entry name" value="Glyco_hydro_11"/>
    <property type="match status" value="1"/>
</dbReference>
<feature type="domain" description="GH11" evidence="13">
    <location>
        <begin position="16"/>
        <end position="207"/>
    </location>
</feature>
<dbReference type="EMBL" id="KX601695">
    <property type="protein sequence ID" value="AOS95422.1"/>
    <property type="molecule type" value="Genomic_DNA"/>
</dbReference>
<organism evidence="14">
    <name type="scientific">Saitozyma flava</name>
    <name type="common">Cryptococcus flavus</name>
    <dbReference type="NCBI Taxonomy" id="5416"/>
    <lineage>
        <taxon>Eukaryota</taxon>
        <taxon>Fungi</taxon>
        <taxon>Dikarya</taxon>
        <taxon>Basidiomycota</taxon>
        <taxon>Agaricomycotina</taxon>
        <taxon>Tremellomycetes</taxon>
        <taxon>Tremellales</taxon>
        <taxon>Trimorphomycetaceae</taxon>
        <taxon>Saitozyma</taxon>
    </lineage>
</organism>
<dbReference type="PROSITE" id="PS00776">
    <property type="entry name" value="GH11_1"/>
    <property type="match status" value="1"/>
</dbReference>